<gene>
    <name evidence="2" type="ORF">L3Y34_006219</name>
</gene>
<dbReference type="AlphaFoldDB" id="A0AAE9CYM5"/>
<dbReference type="EMBL" id="CP090895">
    <property type="protein sequence ID" value="ULT86378.1"/>
    <property type="molecule type" value="Genomic_DNA"/>
</dbReference>
<feature type="signal peptide" evidence="1">
    <location>
        <begin position="1"/>
        <end position="18"/>
    </location>
</feature>
<organism evidence="2 3">
    <name type="scientific">Caenorhabditis briggsae</name>
    <dbReference type="NCBI Taxonomy" id="6238"/>
    <lineage>
        <taxon>Eukaryota</taxon>
        <taxon>Metazoa</taxon>
        <taxon>Ecdysozoa</taxon>
        <taxon>Nematoda</taxon>
        <taxon>Chromadorea</taxon>
        <taxon>Rhabditida</taxon>
        <taxon>Rhabditina</taxon>
        <taxon>Rhabditomorpha</taxon>
        <taxon>Rhabditoidea</taxon>
        <taxon>Rhabditidae</taxon>
        <taxon>Peloderinae</taxon>
        <taxon>Caenorhabditis</taxon>
    </lineage>
</organism>
<evidence type="ECO:0000313" key="2">
    <source>
        <dbReference type="EMBL" id="ULT86378.1"/>
    </source>
</evidence>
<accession>A0AAE9CYM5</accession>
<sequence>MRNIFLLFCFIFVGSSHGAPLETHGVQSNITCIKTTSYNSTSVQCSKEVNKYINKTRSFDDMKNKTRIDDLCSGVTTCLKSLSHCRIFGPGLTH</sequence>
<evidence type="ECO:0000256" key="1">
    <source>
        <dbReference type="SAM" id="SignalP"/>
    </source>
</evidence>
<name>A0AAE9CYM5_CAEBR</name>
<reference evidence="2 3" key="1">
    <citation type="submission" date="2022-02" db="EMBL/GenBank/DDBJ databases">
        <title>Chromosome-level reference genomes for two strains of Caenorhabditis briggsae: an improved platform for comparative genomics.</title>
        <authorList>
            <person name="Stevens L."/>
            <person name="Andersen E.C."/>
        </authorList>
    </citation>
    <scope>NUCLEOTIDE SEQUENCE [LARGE SCALE GENOMIC DNA]</scope>
    <source>
        <strain evidence="2">QX1410_ONT</strain>
        <tissue evidence="2">Whole-organism</tissue>
    </source>
</reference>
<keyword evidence="1" id="KW-0732">Signal</keyword>
<protein>
    <submittedName>
        <fullName evidence="2">Uncharacterized protein</fullName>
    </submittedName>
</protein>
<proteinExistence type="predicted"/>
<dbReference type="Proteomes" id="UP000827892">
    <property type="component" value="Chromosome V"/>
</dbReference>
<feature type="chain" id="PRO_5042190179" evidence="1">
    <location>
        <begin position="19"/>
        <end position="94"/>
    </location>
</feature>
<evidence type="ECO:0000313" key="3">
    <source>
        <dbReference type="Proteomes" id="UP000827892"/>
    </source>
</evidence>